<protein>
    <recommendedName>
        <fullName evidence="9">ATP synthase mitochondrial F1 complex assembly factor 2</fullName>
    </recommendedName>
</protein>
<organism evidence="7 8">
    <name type="scientific">Endocarpon pusillum</name>
    <dbReference type="NCBI Taxonomy" id="364733"/>
    <lineage>
        <taxon>Eukaryota</taxon>
        <taxon>Fungi</taxon>
        <taxon>Dikarya</taxon>
        <taxon>Ascomycota</taxon>
        <taxon>Pezizomycotina</taxon>
        <taxon>Eurotiomycetes</taxon>
        <taxon>Chaetothyriomycetidae</taxon>
        <taxon>Verrucariales</taxon>
        <taxon>Verrucariaceae</taxon>
        <taxon>Endocarpon</taxon>
    </lineage>
</organism>
<name>A0A8H7AGG6_9EURO</name>
<keyword evidence="5" id="KW-0143">Chaperone</keyword>
<keyword evidence="8" id="KW-1185">Reference proteome</keyword>
<evidence type="ECO:0000313" key="8">
    <source>
        <dbReference type="Proteomes" id="UP000606974"/>
    </source>
</evidence>
<feature type="region of interest" description="Disordered" evidence="6">
    <location>
        <begin position="220"/>
        <end position="248"/>
    </location>
</feature>
<dbReference type="Gene3D" id="1.10.3580.10">
    <property type="entry name" value="ATP12 ATPase"/>
    <property type="match status" value="1"/>
</dbReference>
<evidence type="ECO:0000256" key="1">
    <source>
        <dbReference type="ARBA" id="ARBA00004173"/>
    </source>
</evidence>
<dbReference type="OrthoDB" id="5322896at2759"/>
<dbReference type="PANTHER" id="PTHR21013:SF10">
    <property type="entry name" value="ATP SYNTHASE MITOCHONDRIAL F1 COMPLEX ASSEMBLY FACTOR 2"/>
    <property type="match status" value="1"/>
</dbReference>
<comment type="subcellular location">
    <subcellularLocation>
        <location evidence="1">Mitochondrion</location>
    </subcellularLocation>
</comment>
<evidence type="ECO:0000256" key="2">
    <source>
        <dbReference type="ARBA" id="ARBA00008231"/>
    </source>
</evidence>
<dbReference type="EMBL" id="JAACFV010000076">
    <property type="protein sequence ID" value="KAF7506989.1"/>
    <property type="molecule type" value="Genomic_DNA"/>
</dbReference>
<reference evidence="7" key="1">
    <citation type="submission" date="2020-02" db="EMBL/GenBank/DDBJ databases">
        <authorList>
            <person name="Palmer J.M."/>
        </authorList>
    </citation>
    <scope>NUCLEOTIDE SEQUENCE</scope>
    <source>
        <strain evidence="7">EPUS1.4</strain>
        <tissue evidence="7">Thallus</tissue>
    </source>
</reference>
<comment type="similarity">
    <text evidence="2">Belongs to the ATP12 family.</text>
</comment>
<gene>
    <name evidence="7" type="ORF">GJ744_011013</name>
</gene>
<comment type="caution">
    <text evidence="7">The sequence shown here is derived from an EMBL/GenBank/DDBJ whole genome shotgun (WGS) entry which is preliminary data.</text>
</comment>
<sequence length="419" mass="46569">MPANNAKAIVKSVFTPRRVTRARTPPPPVAHICRTLHNSSRQLATPLPVGVVGPAPNPPPPATPQYGERISRRRKQVEMLRQAKELRSSQDQKGRANPLKKRFWKGVDVKETPHGYQIFLDSRPVRTPHKTILTIPLSKPHLAHAIALEWDLLTSAQQALKTHNIPLTSLTSHADAILQQEAASTSASASSPPPTHTRDLVIQTVMRYLDTDTLLCWAPEPTSSSATQTAPPQHRTRTRTRHAPSSLREIQRQTAQPILAYLTTRVWPGADLHPVLDGTSIVPKKQPDRSTKMIRGWVAGLPAYELAALERATLATKSLLVATRLLVEWSEEFRPLQQLQQQEEEEEEEEHDGGEEEGEVGGATRSSRRFGIDEAAEACSTEVSWQTAMWGEVEDTHDVDREDLRRQLGSVVLLVGGNR</sequence>
<feature type="region of interest" description="Disordered" evidence="6">
    <location>
        <begin position="336"/>
        <end position="366"/>
    </location>
</feature>
<dbReference type="Pfam" id="PF07542">
    <property type="entry name" value="ATP12"/>
    <property type="match status" value="1"/>
</dbReference>
<dbReference type="InterPro" id="IPR042272">
    <property type="entry name" value="ATP12_ATP_synth-F1-assembly_N"/>
</dbReference>
<dbReference type="GO" id="GO:0033615">
    <property type="term" value="P:mitochondrial proton-transporting ATP synthase complex assembly"/>
    <property type="evidence" value="ECO:0007669"/>
    <property type="project" value="TreeGrafter"/>
</dbReference>
<dbReference type="SUPFAM" id="SSF160909">
    <property type="entry name" value="ATP12-like"/>
    <property type="match status" value="1"/>
</dbReference>
<proteinExistence type="inferred from homology"/>
<dbReference type="PANTHER" id="PTHR21013">
    <property type="entry name" value="ATP SYNTHASE MITOCHONDRIAL F1 COMPLEX ASSEMBLY FACTOR 2/ATP12 PROTEIN, MITOCHONDRIAL PRECURSOR"/>
    <property type="match status" value="1"/>
</dbReference>
<feature type="compositionally biased region" description="Acidic residues" evidence="6">
    <location>
        <begin position="342"/>
        <end position="359"/>
    </location>
</feature>
<dbReference type="AlphaFoldDB" id="A0A8H7AGG6"/>
<evidence type="ECO:0000256" key="4">
    <source>
        <dbReference type="ARBA" id="ARBA00023128"/>
    </source>
</evidence>
<keyword evidence="3" id="KW-0809">Transit peptide</keyword>
<keyword evidence="4" id="KW-0496">Mitochondrion</keyword>
<dbReference type="GO" id="GO:0005739">
    <property type="term" value="C:mitochondrion"/>
    <property type="evidence" value="ECO:0007669"/>
    <property type="project" value="UniProtKB-SubCell"/>
</dbReference>
<dbReference type="InterPro" id="IPR023335">
    <property type="entry name" value="ATP12_ortho_dom_sf"/>
</dbReference>
<evidence type="ECO:0008006" key="9">
    <source>
        <dbReference type="Google" id="ProtNLM"/>
    </source>
</evidence>
<accession>A0A8H7AGG6</accession>
<dbReference type="Proteomes" id="UP000606974">
    <property type="component" value="Unassembled WGS sequence"/>
</dbReference>
<evidence type="ECO:0000313" key="7">
    <source>
        <dbReference type="EMBL" id="KAF7506989.1"/>
    </source>
</evidence>
<evidence type="ECO:0000256" key="3">
    <source>
        <dbReference type="ARBA" id="ARBA00022946"/>
    </source>
</evidence>
<evidence type="ECO:0000256" key="6">
    <source>
        <dbReference type="SAM" id="MobiDB-lite"/>
    </source>
</evidence>
<evidence type="ECO:0000256" key="5">
    <source>
        <dbReference type="ARBA" id="ARBA00023186"/>
    </source>
</evidence>
<dbReference type="Gene3D" id="3.30.2180.10">
    <property type="entry name" value="ATP12-like"/>
    <property type="match status" value="1"/>
</dbReference>
<dbReference type="InterPro" id="IPR011419">
    <property type="entry name" value="ATP12_ATP_synth-F1-assembly"/>
</dbReference>